<dbReference type="EMBL" id="WIQW01000007">
    <property type="protein sequence ID" value="KAF3109116.1"/>
    <property type="molecule type" value="Genomic_DNA"/>
</dbReference>
<proteinExistence type="predicted"/>
<evidence type="ECO:0000313" key="3">
    <source>
        <dbReference type="Proteomes" id="UP000475325"/>
    </source>
</evidence>
<feature type="compositionally biased region" description="Low complexity" evidence="1">
    <location>
        <begin position="27"/>
        <end position="38"/>
    </location>
</feature>
<evidence type="ECO:0000313" key="2">
    <source>
        <dbReference type="EMBL" id="KAF3109116.1"/>
    </source>
</evidence>
<dbReference type="Proteomes" id="UP000475325">
    <property type="component" value="Unassembled WGS sequence"/>
</dbReference>
<evidence type="ECO:0000256" key="1">
    <source>
        <dbReference type="SAM" id="MobiDB-lite"/>
    </source>
</evidence>
<comment type="caution">
    <text evidence="2">The sequence shown here is derived from an EMBL/GenBank/DDBJ whole genome shotgun (WGS) entry which is preliminary data.</text>
</comment>
<feature type="compositionally biased region" description="Acidic residues" evidence="1">
    <location>
        <begin position="147"/>
        <end position="157"/>
    </location>
</feature>
<dbReference type="AlphaFoldDB" id="A0A7C8JL18"/>
<reference evidence="2 3" key="1">
    <citation type="submission" date="2019-06" db="EMBL/GenBank/DDBJ databases">
        <authorList>
            <person name="Palmer J.M."/>
        </authorList>
    </citation>
    <scope>NUCLEOTIDE SEQUENCE [LARGE SCALE GENOMIC DNA]</scope>
    <source>
        <strain evidence="2 3">TWF102</strain>
    </source>
</reference>
<feature type="compositionally biased region" description="Polar residues" evidence="1">
    <location>
        <begin position="47"/>
        <end position="59"/>
    </location>
</feature>
<organism evidence="2 3">
    <name type="scientific">Orbilia oligospora</name>
    <name type="common">Nematode-trapping fungus</name>
    <name type="synonym">Arthrobotrys oligospora</name>
    <dbReference type="NCBI Taxonomy" id="2813651"/>
    <lineage>
        <taxon>Eukaryota</taxon>
        <taxon>Fungi</taxon>
        <taxon>Dikarya</taxon>
        <taxon>Ascomycota</taxon>
        <taxon>Pezizomycotina</taxon>
        <taxon>Orbiliomycetes</taxon>
        <taxon>Orbiliales</taxon>
        <taxon>Orbiliaceae</taxon>
        <taxon>Orbilia</taxon>
    </lineage>
</organism>
<sequence length="157" mass="17253">MSNKRTDQDPYPWRQQADSSNSFLVDPNSSLPNFSNSPPLGPEARVRNNTQPGGNQRHSVINLITPERSPPRNGQPDFSISNPPAEQRTGRSLSMSSRDRPMGGHRKSASIATNFSKLPPGGLQAASNWKPIAKSECTKDGRRKVNEDEEESDQGSK</sequence>
<feature type="compositionally biased region" description="Polar residues" evidence="1">
    <location>
        <begin position="76"/>
        <end position="96"/>
    </location>
</feature>
<feature type="region of interest" description="Disordered" evidence="1">
    <location>
        <begin position="1"/>
        <end position="157"/>
    </location>
</feature>
<protein>
    <submittedName>
        <fullName evidence="2">Uncharacterized protein</fullName>
    </submittedName>
</protein>
<accession>A0A7C8JL18</accession>
<gene>
    <name evidence="2" type="ORF">TWF102_009893</name>
</gene>
<feature type="compositionally biased region" description="Basic and acidic residues" evidence="1">
    <location>
        <begin position="136"/>
        <end position="146"/>
    </location>
</feature>
<name>A0A7C8JL18_ORBOL</name>